<gene>
    <name evidence="2" type="ORF">B0T10DRAFT_490376</name>
</gene>
<dbReference type="AlphaFoldDB" id="A0A9P8W1B4"/>
<feature type="compositionally biased region" description="Acidic residues" evidence="1">
    <location>
        <begin position="523"/>
        <end position="536"/>
    </location>
</feature>
<accession>A0A9P8W1B4</accession>
<protein>
    <submittedName>
        <fullName evidence="2">Uncharacterized protein</fullName>
    </submittedName>
</protein>
<feature type="region of interest" description="Disordered" evidence="1">
    <location>
        <begin position="514"/>
        <end position="536"/>
    </location>
</feature>
<evidence type="ECO:0000313" key="3">
    <source>
        <dbReference type="Proteomes" id="UP000777438"/>
    </source>
</evidence>
<evidence type="ECO:0000313" key="2">
    <source>
        <dbReference type="EMBL" id="KAH6886820.1"/>
    </source>
</evidence>
<dbReference type="EMBL" id="JAGPYM010000015">
    <property type="protein sequence ID" value="KAH6886820.1"/>
    <property type="molecule type" value="Genomic_DNA"/>
</dbReference>
<proteinExistence type="predicted"/>
<organism evidence="2 3">
    <name type="scientific">Thelonectria olida</name>
    <dbReference type="NCBI Taxonomy" id="1576542"/>
    <lineage>
        <taxon>Eukaryota</taxon>
        <taxon>Fungi</taxon>
        <taxon>Dikarya</taxon>
        <taxon>Ascomycota</taxon>
        <taxon>Pezizomycotina</taxon>
        <taxon>Sordariomycetes</taxon>
        <taxon>Hypocreomycetidae</taxon>
        <taxon>Hypocreales</taxon>
        <taxon>Nectriaceae</taxon>
        <taxon>Thelonectria</taxon>
    </lineage>
</organism>
<sequence>MRLPPEVVDQIVSYLLRPSQDPRFPIQGYDASHIDWDALIRCKDESRRVWSPYSGRGFDTTLYSLEPDVKTLLNLRLVSREWHAPATILLRNHYWFALKFDSLSSLLKVTQCCKPDIRGKSNSLPSPVQKLDMPRIWNALTFKRHYRVTAEMTEGQERHVEQNNGEEEEVDEEWALRHHYTDKLRSDAKVMHYDKSAELALLQGLFANLNRIEAFAVSFPDAGSDTKYGSLAADCYDMQLLGDITTAIQHGLQLPSFNHLIDLRLRLPSTWYVGQLADVIDQGTRDQLKHFYLEIVDESGCCGSDWYALTEDGEDEVMNGEVDDDYYYPQSNVQWEYPNRKHQKGLWDLLSSCPNLQSLGIKCTHFLDLDQMNWQKSPTSRGLRVLFLERAWASASTLLHLLQPHPSTKRTAQLRRIMLNGVKLKADSESWSKVFDYLIKDCPRLDFSSLYNLSYFAAHKSYEHNNRPYENVADIWTEDERDQKIMFRLAAKMVAKAGGKNCYPQQGQEQVKSLGSYGFNIESDSDGDDEEQETDR</sequence>
<name>A0A9P8W1B4_9HYPO</name>
<reference evidence="2 3" key="1">
    <citation type="journal article" date="2021" name="Nat. Commun.">
        <title>Genetic determinants of endophytism in the Arabidopsis root mycobiome.</title>
        <authorList>
            <person name="Mesny F."/>
            <person name="Miyauchi S."/>
            <person name="Thiergart T."/>
            <person name="Pickel B."/>
            <person name="Atanasova L."/>
            <person name="Karlsson M."/>
            <person name="Huettel B."/>
            <person name="Barry K.W."/>
            <person name="Haridas S."/>
            <person name="Chen C."/>
            <person name="Bauer D."/>
            <person name="Andreopoulos W."/>
            <person name="Pangilinan J."/>
            <person name="LaButti K."/>
            <person name="Riley R."/>
            <person name="Lipzen A."/>
            <person name="Clum A."/>
            <person name="Drula E."/>
            <person name="Henrissat B."/>
            <person name="Kohler A."/>
            <person name="Grigoriev I.V."/>
            <person name="Martin F.M."/>
            <person name="Hacquard S."/>
        </authorList>
    </citation>
    <scope>NUCLEOTIDE SEQUENCE [LARGE SCALE GENOMIC DNA]</scope>
    <source>
        <strain evidence="2 3">MPI-CAGE-CH-0241</strain>
    </source>
</reference>
<evidence type="ECO:0000256" key="1">
    <source>
        <dbReference type="SAM" id="MobiDB-lite"/>
    </source>
</evidence>
<keyword evidence="3" id="KW-1185">Reference proteome</keyword>
<dbReference type="OrthoDB" id="5137852at2759"/>
<comment type="caution">
    <text evidence="2">The sequence shown here is derived from an EMBL/GenBank/DDBJ whole genome shotgun (WGS) entry which is preliminary data.</text>
</comment>
<dbReference type="Proteomes" id="UP000777438">
    <property type="component" value="Unassembled WGS sequence"/>
</dbReference>